<dbReference type="GO" id="GO:0007399">
    <property type="term" value="P:nervous system development"/>
    <property type="evidence" value="ECO:0007669"/>
    <property type="project" value="TreeGrafter"/>
</dbReference>
<protein>
    <submittedName>
        <fullName evidence="4">Protein ECT2</fullName>
    </submittedName>
</protein>
<accession>A0A1I7Y365</accession>
<dbReference type="GO" id="GO:0005096">
    <property type="term" value="F:GTPase activator activity"/>
    <property type="evidence" value="ECO:0007669"/>
    <property type="project" value="InterPro"/>
</dbReference>
<dbReference type="PROSITE" id="PS50010">
    <property type="entry name" value="DH_2"/>
    <property type="match status" value="1"/>
</dbReference>
<dbReference type="GO" id="GO:0000281">
    <property type="term" value="P:mitotic cytokinesis"/>
    <property type="evidence" value="ECO:0007669"/>
    <property type="project" value="TreeGrafter"/>
</dbReference>
<dbReference type="CDD" id="cd00160">
    <property type="entry name" value="RhoGEF"/>
    <property type="match status" value="1"/>
</dbReference>
<feature type="domain" description="DH" evidence="1">
    <location>
        <begin position="372"/>
        <end position="560"/>
    </location>
</feature>
<dbReference type="PANTHER" id="PTHR16777">
    <property type="entry name" value="PROTEIN ECT2"/>
    <property type="match status" value="1"/>
</dbReference>
<dbReference type="SUPFAM" id="SSF52113">
    <property type="entry name" value="BRCT domain"/>
    <property type="match status" value="2"/>
</dbReference>
<dbReference type="AlphaFoldDB" id="A0A1I7Y365"/>
<evidence type="ECO:0000313" key="3">
    <source>
        <dbReference type="Proteomes" id="UP000095287"/>
    </source>
</evidence>
<dbReference type="GO" id="GO:0005634">
    <property type="term" value="C:nucleus"/>
    <property type="evidence" value="ECO:0007669"/>
    <property type="project" value="InterPro"/>
</dbReference>
<dbReference type="SMART" id="SM00325">
    <property type="entry name" value="RhoGEF"/>
    <property type="match status" value="1"/>
</dbReference>
<keyword evidence="3" id="KW-1185">Reference proteome</keyword>
<dbReference type="Pfam" id="PF00533">
    <property type="entry name" value="BRCT"/>
    <property type="match status" value="1"/>
</dbReference>
<dbReference type="GO" id="GO:0005085">
    <property type="term" value="F:guanyl-nucleotide exchange factor activity"/>
    <property type="evidence" value="ECO:0007669"/>
    <property type="project" value="InterPro"/>
</dbReference>
<feature type="domain" description="BRCT" evidence="2">
    <location>
        <begin position="141"/>
        <end position="224"/>
    </location>
</feature>
<evidence type="ECO:0000259" key="2">
    <source>
        <dbReference type="PROSITE" id="PS50172"/>
    </source>
</evidence>
<dbReference type="SMART" id="SM00292">
    <property type="entry name" value="BRCT"/>
    <property type="match status" value="2"/>
</dbReference>
<dbReference type="InterPro" id="IPR001357">
    <property type="entry name" value="BRCT_dom"/>
</dbReference>
<dbReference type="Gene3D" id="1.20.900.10">
    <property type="entry name" value="Dbl homology (DH) domain"/>
    <property type="match status" value="1"/>
</dbReference>
<sequence>MEGNFPEHSLRFRTAKMLPPADGDNDFLLPPKEDMSGLSRKNAIKRLVTKVCLVGDELPKDQQLVTLLKGHFNVEIVPDNTVSDPDIVFVVKDFDSPDYYSVNHDQNNRIIGPAIIREMAARGKDGLALPRPKRPIFCLAMEGVKICISNSCGTEECHRLTELVGFMGGSVAPKVKCQEILVTAKNHGLSYKNAEESNRPVVRPSWIRSCWDRRNDISFKAEKIMDQHRVFPFEGLHLFFSGFKHSEITEMTEQTIRNRGTVVYSEREASHIIVEGVSERIDLVENQYKVTKEWFWRSIDRGYRLEEAKFPIARKRRSEHLVDIVEEPLNKSSRNNLSKDSFENLENSNASVLEYSSDDLDKPTTSSKPLDKRYLVCLEMLETEENYLRALQLIVELFKKPLEERNAESEILTKSEMTQIFGKIPPLIQTHSNIARALRIQIKQKWKTENLIGKIWTDFHADLLKVYPPFLNSYDTSKEMLVECDRKPKFHNFLKAAESHPACERNTLKDLLIRPVQRLGSVINLLKDLLKHTNKKNPDYEFIKQAREYVDDVLRRSNENRRQTDTYAELLEVLRDIHGLPTEMVSSSHQKLAQIELNVLPSGNAWKDLKGRTICLFVLTDYLLITKLRHGATNLPMNLNATQRSSKSFTLSRSMSFVAPPKKKKKYKYWGQLSLSCIRKIEKVTVNGGDGLYVLTVRDYVAGDEPMIVQPSNDYSTDGIDDFLNILCTQARVHSNRELNIETIDDNDFHRNPQFRDSEVYQLLRKKIVDSQQARRTTASQKSLEDLHVLESLGSAQHQ</sequence>
<dbReference type="GO" id="GO:0005938">
    <property type="term" value="C:cell cortex"/>
    <property type="evidence" value="ECO:0007669"/>
    <property type="project" value="TreeGrafter"/>
</dbReference>
<dbReference type="GO" id="GO:2000431">
    <property type="term" value="P:regulation of cytokinesis, actomyosin contractile ring assembly"/>
    <property type="evidence" value="ECO:0007669"/>
    <property type="project" value="InterPro"/>
</dbReference>
<dbReference type="Gene3D" id="3.40.50.10190">
    <property type="entry name" value="BRCT domain"/>
    <property type="match status" value="3"/>
</dbReference>
<dbReference type="SUPFAM" id="SSF48065">
    <property type="entry name" value="DBL homology domain (DH-domain)"/>
    <property type="match status" value="1"/>
</dbReference>
<dbReference type="Proteomes" id="UP000095287">
    <property type="component" value="Unplaced"/>
</dbReference>
<name>A0A1I7Y365_9BILA</name>
<dbReference type="Pfam" id="PF00621">
    <property type="entry name" value="RhoGEF"/>
    <property type="match status" value="1"/>
</dbReference>
<dbReference type="PANTHER" id="PTHR16777:SF2">
    <property type="entry name" value="PROTEIN ECT2"/>
    <property type="match status" value="1"/>
</dbReference>
<organism evidence="3 4">
    <name type="scientific">Steinernema glaseri</name>
    <dbReference type="NCBI Taxonomy" id="37863"/>
    <lineage>
        <taxon>Eukaryota</taxon>
        <taxon>Metazoa</taxon>
        <taxon>Ecdysozoa</taxon>
        <taxon>Nematoda</taxon>
        <taxon>Chromadorea</taxon>
        <taxon>Rhabditida</taxon>
        <taxon>Tylenchina</taxon>
        <taxon>Panagrolaimomorpha</taxon>
        <taxon>Strongyloidoidea</taxon>
        <taxon>Steinernematidae</taxon>
        <taxon>Steinernema</taxon>
    </lineage>
</organism>
<dbReference type="InterPro" id="IPR036420">
    <property type="entry name" value="BRCT_dom_sf"/>
</dbReference>
<evidence type="ECO:0000313" key="4">
    <source>
        <dbReference type="WBParaSite" id="L893_g1227.t1"/>
    </source>
</evidence>
<dbReference type="InterPro" id="IPR026817">
    <property type="entry name" value="Ect2"/>
</dbReference>
<dbReference type="InterPro" id="IPR035899">
    <property type="entry name" value="DBL_dom_sf"/>
</dbReference>
<reference evidence="4" key="1">
    <citation type="submission" date="2016-11" db="UniProtKB">
        <authorList>
            <consortium name="WormBaseParasite"/>
        </authorList>
    </citation>
    <scope>IDENTIFICATION</scope>
</reference>
<feature type="domain" description="BRCT" evidence="2">
    <location>
        <begin position="228"/>
        <end position="312"/>
    </location>
</feature>
<evidence type="ECO:0000259" key="1">
    <source>
        <dbReference type="PROSITE" id="PS50010"/>
    </source>
</evidence>
<proteinExistence type="predicted"/>
<dbReference type="WBParaSite" id="L893_g1227.t1">
    <property type="protein sequence ID" value="L893_g1227.t1"/>
    <property type="gene ID" value="L893_g1227"/>
</dbReference>
<dbReference type="PROSITE" id="PS50172">
    <property type="entry name" value="BRCT"/>
    <property type="match status" value="2"/>
</dbReference>
<dbReference type="InterPro" id="IPR000219">
    <property type="entry name" value="DH_dom"/>
</dbReference>